<dbReference type="Proteomes" id="UP000823893">
    <property type="component" value="Unassembled WGS sequence"/>
</dbReference>
<comment type="caution">
    <text evidence="2">The sequence shown here is derived from an EMBL/GenBank/DDBJ whole genome shotgun (WGS) entry which is preliminary data.</text>
</comment>
<name>A0A9D2N7R4_9FIRM</name>
<protein>
    <submittedName>
        <fullName evidence="2">Uncharacterized protein</fullName>
    </submittedName>
</protein>
<accession>A0A9D2N7R4</accession>
<feature type="region of interest" description="Disordered" evidence="1">
    <location>
        <begin position="205"/>
        <end position="225"/>
    </location>
</feature>
<evidence type="ECO:0000313" key="2">
    <source>
        <dbReference type="EMBL" id="HJC11516.1"/>
    </source>
</evidence>
<sequence>MFKFNVESSVFEDAVRKIMIAIPASNKQGTGDCIQMTLYKNVGESGRSVGIFLAFNAKIEAISTMEIRDVASEEKEMKVFVSGSKLAAAASAFGALDTVLEITVNKEMSISGAGSKVSLPLGEDIAKINPNEAMQITAEMETEAFVKFIEFSSSCYQDTKGVHGMNCVGLRFDLQQNVLSATSSNGSRAVYAEIPDITIRRVEKKSDQAAPDESGVEDTKITITV</sequence>
<dbReference type="AlphaFoldDB" id="A0A9D2N7R4"/>
<proteinExistence type="predicted"/>
<organism evidence="2 3">
    <name type="scientific">Candidatus Blautia merdigallinarum</name>
    <dbReference type="NCBI Taxonomy" id="2838495"/>
    <lineage>
        <taxon>Bacteria</taxon>
        <taxon>Bacillati</taxon>
        <taxon>Bacillota</taxon>
        <taxon>Clostridia</taxon>
        <taxon>Lachnospirales</taxon>
        <taxon>Lachnospiraceae</taxon>
        <taxon>Blautia</taxon>
    </lineage>
</organism>
<feature type="non-terminal residue" evidence="2">
    <location>
        <position position="225"/>
    </location>
</feature>
<reference evidence="2" key="2">
    <citation type="submission" date="2021-04" db="EMBL/GenBank/DDBJ databases">
        <authorList>
            <person name="Gilroy R."/>
        </authorList>
    </citation>
    <scope>NUCLEOTIDE SEQUENCE</scope>
    <source>
        <strain evidence="2">ChiSxjej6B18-287</strain>
    </source>
</reference>
<evidence type="ECO:0000313" key="3">
    <source>
        <dbReference type="Proteomes" id="UP000823893"/>
    </source>
</evidence>
<reference evidence="2" key="1">
    <citation type="journal article" date="2021" name="PeerJ">
        <title>Extensive microbial diversity within the chicken gut microbiome revealed by metagenomics and culture.</title>
        <authorList>
            <person name="Gilroy R."/>
            <person name="Ravi A."/>
            <person name="Getino M."/>
            <person name="Pursley I."/>
            <person name="Horton D.L."/>
            <person name="Alikhan N.F."/>
            <person name="Baker D."/>
            <person name="Gharbi K."/>
            <person name="Hall N."/>
            <person name="Watson M."/>
            <person name="Adriaenssens E.M."/>
            <person name="Foster-Nyarko E."/>
            <person name="Jarju S."/>
            <person name="Secka A."/>
            <person name="Antonio M."/>
            <person name="Oren A."/>
            <person name="Chaudhuri R.R."/>
            <person name="La Ragione R."/>
            <person name="Hildebrand F."/>
            <person name="Pallen M.J."/>
        </authorList>
    </citation>
    <scope>NUCLEOTIDE SEQUENCE</scope>
    <source>
        <strain evidence="2">ChiSxjej6B18-287</strain>
    </source>
</reference>
<evidence type="ECO:0000256" key="1">
    <source>
        <dbReference type="SAM" id="MobiDB-lite"/>
    </source>
</evidence>
<gene>
    <name evidence="2" type="ORF">H9935_12070</name>
</gene>
<dbReference type="EMBL" id="DWWV01000162">
    <property type="protein sequence ID" value="HJC11516.1"/>
    <property type="molecule type" value="Genomic_DNA"/>
</dbReference>